<evidence type="ECO:0000256" key="5">
    <source>
        <dbReference type="SAM" id="MobiDB-lite"/>
    </source>
</evidence>
<evidence type="ECO:0000256" key="4">
    <source>
        <dbReference type="ARBA" id="ARBA00023242"/>
    </source>
</evidence>
<dbReference type="SUPFAM" id="SSF57701">
    <property type="entry name" value="Zn2/Cys6 DNA-binding domain"/>
    <property type="match status" value="1"/>
</dbReference>
<gene>
    <name evidence="7" type="ORF">FB45DRAFT_894791</name>
</gene>
<evidence type="ECO:0000256" key="1">
    <source>
        <dbReference type="ARBA" id="ARBA00004123"/>
    </source>
</evidence>
<dbReference type="GO" id="GO:0006351">
    <property type="term" value="P:DNA-templated transcription"/>
    <property type="evidence" value="ECO:0007669"/>
    <property type="project" value="InterPro"/>
</dbReference>
<dbReference type="CDD" id="cd00067">
    <property type="entry name" value="GAL4"/>
    <property type="match status" value="1"/>
</dbReference>
<dbReference type="InterPro" id="IPR050987">
    <property type="entry name" value="AtrR-like"/>
</dbReference>
<keyword evidence="3" id="KW-0238">DNA-binding</keyword>
<keyword evidence="8" id="KW-1185">Reference proteome</keyword>
<dbReference type="GO" id="GO:0000981">
    <property type="term" value="F:DNA-binding transcription factor activity, RNA polymerase II-specific"/>
    <property type="evidence" value="ECO:0007669"/>
    <property type="project" value="InterPro"/>
</dbReference>
<sequence length="671" mass="75887">MSTSTAKSRKLPAQSCDRCRTRKSRCDGSTMLGSQCSYCLDLGEPCTYDRPSEKRGPKKRLVEELQHKIAILESKLRTLSVCSLCSQPLQSTFEASSSSPDSETGKSKSLSEDSPEPEEEISEQLIDWMSHLHISTGFLKFRDNFYGSASTVKLVQDALTIKEKYLGHSTIRNPRLRRPMYWGQLPWEMECYFKPKCYTYPSPDLIDHLVKLYFTKVHPTFPVLHRPTFERDVAAELQLTHPSFGQVLLAVLATGALHSDDPRVMIEGNPLSSGFPFISQIQIVPNILEPTVYDAQFYSLMAYFSLGGSSSHLPWVYLGLGVRVVQFHGQFLRADGKPKLEDELWNRAFWSIFILDGWLSASFGRTPALRPKEYDVDPPLEVDDEYWDSGFVQPLGKPSSLSFFVHFVRLFEILGEALRRLHASKALKTRLGWTAEQEQQTVAELDSLMQDLLDSIPTHLRWDPVNLQDRFIDQSALLHSTYYWLQITIHRPYIHQRTPSAGPSLFICLTAARSALGVLDSWMRRPQCIANYFLQTPTFIFSLVLLLNIFANRGAGVAIDADKDLARIKTAAELFKACETTWQKSGRLWELLQELQSFSSEADPLHEYARSDPFANGNLRPGISIEQLLFETDDLAGGGGWNGSAADLFMPFWPAATTELINMDAWDASPE</sequence>
<comment type="subcellular location">
    <subcellularLocation>
        <location evidence="1">Nucleus</location>
    </subcellularLocation>
</comment>
<keyword evidence="4" id="KW-0539">Nucleus</keyword>
<proteinExistence type="predicted"/>
<reference evidence="7" key="1">
    <citation type="submission" date="2023-03" db="EMBL/GenBank/DDBJ databases">
        <title>Massive genome expansion in bonnet fungi (Mycena s.s.) driven by repeated elements and novel gene families across ecological guilds.</title>
        <authorList>
            <consortium name="Lawrence Berkeley National Laboratory"/>
            <person name="Harder C.B."/>
            <person name="Miyauchi S."/>
            <person name="Viragh M."/>
            <person name="Kuo A."/>
            <person name="Thoen E."/>
            <person name="Andreopoulos B."/>
            <person name="Lu D."/>
            <person name="Skrede I."/>
            <person name="Drula E."/>
            <person name="Henrissat B."/>
            <person name="Morin E."/>
            <person name="Kohler A."/>
            <person name="Barry K."/>
            <person name="LaButti K."/>
            <person name="Morin E."/>
            <person name="Salamov A."/>
            <person name="Lipzen A."/>
            <person name="Mereny Z."/>
            <person name="Hegedus B."/>
            <person name="Baldrian P."/>
            <person name="Stursova M."/>
            <person name="Weitz H."/>
            <person name="Taylor A."/>
            <person name="Grigoriev I.V."/>
            <person name="Nagy L.G."/>
            <person name="Martin F."/>
            <person name="Kauserud H."/>
        </authorList>
    </citation>
    <scope>NUCLEOTIDE SEQUENCE</scope>
    <source>
        <strain evidence="7">9284</strain>
    </source>
</reference>
<keyword evidence="2" id="KW-0479">Metal-binding</keyword>
<evidence type="ECO:0000256" key="2">
    <source>
        <dbReference type="ARBA" id="ARBA00022723"/>
    </source>
</evidence>
<dbReference type="Proteomes" id="UP001221142">
    <property type="component" value="Unassembled WGS sequence"/>
</dbReference>
<dbReference type="GO" id="GO:0005634">
    <property type="term" value="C:nucleus"/>
    <property type="evidence" value="ECO:0007669"/>
    <property type="project" value="UniProtKB-SubCell"/>
</dbReference>
<dbReference type="PROSITE" id="PS00463">
    <property type="entry name" value="ZN2_CY6_FUNGAL_1"/>
    <property type="match status" value="1"/>
</dbReference>
<comment type="caution">
    <text evidence="7">The sequence shown here is derived from an EMBL/GenBank/DDBJ whole genome shotgun (WGS) entry which is preliminary data.</text>
</comment>
<protein>
    <submittedName>
        <fullName evidence="7">Fungal-specific transcription factor domain-containing protein</fullName>
    </submittedName>
</protein>
<evidence type="ECO:0000313" key="8">
    <source>
        <dbReference type="Proteomes" id="UP001221142"/>
    </source>
</evidence>
<dbReference type="Pfam" id="PF04082">
    <property type="entry name" value="Fungal_trans"/>
    <property type="match status" value="1"/>
</dbReference>
<dbReference type="InterPro" id="IPR001138">
    <property type="entry name" value="Zn2Cys6_DnaBD"/>
</dbReference>
<accession>A0AAD7G0M3</accession>
<evidence type="ECO:0000259" key="6">
    <source>
        <dbReference type="PROSITE" id="PS50048"/>
    </source>
</evidence>
<feature type="compositionally biased region" description="Polar residues" evidence="5">
    <location>
        <begin position="92"/>
        <end position="102"/>
    </location>
</feature>
<dbReference type="AlphaFoldDB" id="A0AAD7G0M3"/>
<dbReference type="GO" id="GO:0008270">
    <property type="term" value="F:zinc ion binding"/>
    <property type="evidence" value="ECO:0007669"/>
    <property type="project" value="InterPro"/>
</dbReference>
<dbReference type="PANTHER" id="PTHR46910:SF3">
    <property type="entry name" value="HALOTOLERANCE PROTEIN 9-RELATED"/>
    <property type="match status" value="1"/>
</dbReference>
<dbReference type="Gene3D" id="4.10.240.10">
    <property type="entry name" value="Zn(2)-C6 fungal-type DNA-binding domain"/>
    <property type="match status" value="1"/>
</dbReference>
<organism evidence="7 8">
    <name type="scientific">Roridomyces roridus</name>
    <dbReference type="NCBI Taxonomy" id="1738132"/>
    <lineage>
        <taxon>Eukaryota</taxon>
        <taxon>Fungi</taxon>
        <taxon>Dikarya</taxon>
        <taxon>Basidiomycota</taxon>
        <taxon>Agaricomycotina</taxon>
        <taxon>Agaricomycetes</taxon>
        <taxon>Agaricomycetidae</taxon>
        <taxon>Agaricales</taxon>
        <taxon>Marasmiineae</taxon>
        <taxon>Mycenaceae</taxon>
        <taxon>Roridomyces</taxon>
    </lineage>
</organism>
<dbReference type="CDD" id="cd12148">
    <property type="entry name" value="fungal_TF_MHR"/>
    <property type="match status" value="1"/>
</dbReference>
<feature type="domain" description="Zn(2)-C6 fungal-type" evidence="6">
    <location>
        <begin position="15"/>
        <end position="48"/>
    </location>
</feature>
<dbReference type="PANTHER" id="PTHR46910">
    <property type="entry name" value="TRANSCRIPTION FACTOR PDR1"/>
    <property type="match status" value="1"/>
</dbReference>
<dbReference type="PROSITE" id="PS50048">
    <property type="entry name" value="ZN2_CY6_FUNGAL_2"/>
    <property type="match status" value="1"/>
</dbReference>
<dbReference type="InterPro" id="IPR007219">
    <property type="entry name" value="XnlR_reg_dom"/>
</dbReference>
<name>A0AAD7G0M3_9AGAR</name>
<dbReference type="GO" id="GO:0003677">
    <property type="term" value="F:DNA binding"/>
    <property type="evidence" value="ECO:0007669"/>
    <property type="project" value="UniProtKB-KW"/>
</dbReference>
<dbReference type="EMBL" id="JARKIF010000002">
    <property type="protein sequence ID" value="KAJ7647928.1"/>
    <property type="molecule type" value="Genomic_DNA"/>
</dbReference>
<evidence type="ECO:0000256" key="3">
    <source>
        <dbReference type="ARBA" id="ARBA00023125"/>
    </source>
</evidence>
<dbReference type="Pfam" id="PF00172">
    <property type="entry name" value="Zn_clus"/>
    <property type="match status" value="1"/>
</dbReference>
<dbReference type="InterPro" id="IPR036864">
    <property type="entry name" value="Zn2-C6_fun-type_DNA-bd_sf"/>
</dbReference>
<dbReference type="SMART" id="SM00906">
    <property type="entry name" value="Fungal_trans"/>
    <property type="match status" value="1"/>
</dbReference>
<feature type="region of interest" description="Disordered" evidence="5">
    <location>
        <begin position="92"/>
        <end position="116"/>
    </location>
</feature>
<dbReference type="SMART" id="SM00066">
    <property type="entry name" value="GAL4"/>
    <property type="match status" value="1"/>
</dbReference>
<evidence type="ECO:0000313" key="7">
    <source>
        <dbReference type="EMBL" id="KAJ7647928.1"/>
    </source>
</evidence>